<proteinExistence type="predicted"/>
<dbReference type="EMBL" id="ABIK02000015">
    <property type="protein sequence ID" value="EDS73739.1"/>
    <property type="molecule type" value="Genomic_DNA"/>
</dbReference>
<dbReference type="Proteomes" id="UP000004910">
    <property type="component" value="Unassembled WGS sequence"/>
</dbReference>
<accession>B1C4Z5</accession>
<sequence length="43" mass="5484">MLIYSILYGFFYIYNCQRRDYIPEIEEKQLMKRFSFKKFIFLS</sequence>
<comment type="caution">
    <text evidence="1">The sequence shown here is derived from an EMBL/GenBank/DDBJ whole genome shotgun (WGS) entry which is preliminary data.</text>
</comment>
<dbReference type="HOGENOM" id="CLU_3231928_0_0_9"/>
<organism evidence="1 2">
    <name type="scientific">Thomasclavelia spiroformis DSM 1552</name>
    <dbReference type="NCBI Taxonomy" id="428126"/>
    <lineage>
        <taxon>Bacteria</taxon>
        <taxon>Bacillati</taxon>
        <taxon>Bacillota</taxon>
        <taxon>Erysipelotrichia</taxon>
        <taxon>Erysipelotrichales</taxon>
        <taxon>Coprobacillaceae</taxon>
        <taxon>Thomasclavelia</taxon>
    </lineage>
</organism>
<evidence type="ECO:0000313" key="1">
    <source>
        <dbReference type="EMBL" id="EDS73739.1"/>
    </source>
</evidence>
<dbReference type="AlphaFoldDB" id="B1C4Z5"/>
<dbReference type="STRING" id="428126.CLOSPI_02164"/>
<evidence type="ECO:0000313" key="2">
    <source>
        <dbReference type="Proteomes" id="UP000004910"/>
    </source>
</evidence>
<protein>
    <submittedName>
        <fullName evidence="1">Uncharacterized protein</fullName>
    </submittedName>
</protein>
<name>B1C4Z5_9FIRM</name>
<gene>
    <name evidence="1" type="ORF">CLOSPI_02164</name>
</gene>
<reference evidence="1" key="2">
    <citation type="submission" date="2014-06" db="EMBL/GenBank/DDBJ databases">
        <title>Draft genome sequence of Clostridium spiroforme (DSM 1552).</title>
        <authorList>
            <person name="Sudarsanam P."/>
            <person name="Ley R."/>
            <person name="Guruge J."/>
            <person name="Turnbaugh P.J."/>
            <person name="Mahowald M."/>
            <person name="Liep D."/>
            <person name="Gordon J."/>
        </authorList>
    </citation>
    <scope>NUCLEOTIDE SEQUENCE</scope>
    <source>
        <strain evidence="1">DSM 1552</strain>
    </source>
</reference>
<reference evidence="1" key="1">
    <citation type="submission" date="2008-02" db="EMBL/GenBank/DDBJ databases">
        <authorList>
            <person name="Fulton L."/>
            <person name="Clifton S."/>
            <person name="Fulton B."/>
            <person name="Xu J."/>
            <person name="Minx P."/>
            <person name="Pepin K.H."/>
            <person name="Johnson M."/>
            <person name="Thiruvilangam P."/>
            <person name="Bhonagiri V."/>
            <person name="Nash W.E."/>
            <person name="Mardis E.R."/>
            <person name="Wilson R.K."/>
        </authorList>
    </citation>
    <scope>NUCLEOTIDE SEQUENCE [LARGE SCALE GENOMIC DNA]</scope>
    <source>
        <strain evidence="1">DSM 1552</strain>
    </source>
</reference>
<keyword evidence="2" id="KW-1185">Reference proteome</keyword>